<comment type="caution">
    <text evidence="1">The sequence shown here is derived from an EMBL/GenBank/DDBJ whole genome shotgun (WGS) entry which is preliminary data.</text>
</comment>
<reference evidence="1 2" key="1">
    <citation type="submission" date="2022-06" db="EMBL/GenBank/DDBJ databases">
        <title>Isolation of gut microbiota from human fecal samples.</title>
        <authorList>
            <person name="Pamer E.G."/>
            <person name="Barat B."/>
            <person name="Waligurski E."/>
            <person name="Medina S."/>
            <person name="Paddock L."/>
            <person name="Mostad J."/>
        </authorList>
    </citation>
    <scope>NUCLEOTIDE SEQUENCE [LARGE SCALE GENOMIC DNA]</scope>
    <source>
        <strain evidence="1 2">SL.3.17</strain>
    </source>
</reference>
<evidence type="ECO:0000313" key="2">
    <source>
        <dbReference type="Proteomes" id="UP001524502"/>
    </source>
</evidence>
<protein>
    <submittedName>
        <fullName evidence="1">DUF1847 domain-containing protein</fullName>
    </submittedName>
</protein>
<organism evidence="1 2">
    <name type="scientific">Anaerovorax odorimutans</name>
    <dbReference type="NCBI Taxonomy" id="109327"/>
    <lineage>
        <taxon>Bacteria</taxon>
        <taxon>Bacillati</taxon>
        <taxon>Bacillota</taxon>
        <taxon>Clostridia</taxon>
        <taxon>Peptostreptococcales</taxon>
        <taxon>Anaerovoracaceae</taxon>
        <taxon>Anaerovorax</taxon>
    </lineage>
</organism>
<dbReference type="EMBL" id="JANFXK010000028">
    <property type="protein sequence ID" value="MCQ4638428.1"/>
    <property type="molecule type" value="Genomic_DNA"/>
</dbReference>
<dbReference type="Pfam" id="PF08901">
    <property type="entry name" value="DUF1847"/>
    <property type="match status" value="1"/>
</dbReference>
<name>A0ABT1RT94_9FIRM</name>
<gene>
    <name evidence="1" type="ORF">NE619_16985</name>
</gene>
<dbReference type="InterPro" id="IPR014997">
    <property type="entry name" value="DUF1847"/>
</dbReference>
<proteinExistence type="predicted"/>
<dbReference type="RefSeq" id="WP_256133624.1">
    <property type="nucleotide sequence ID" value="NZ_JANFXK010000028.1"/>
</dbReference>
<accession>A0ABT1RT94</accession>
<dbReference type="Proteomes" id="UP001524502">
    <property type="component" value="Unassembled WGS sequence"/>
</dbReference>
<keyword evidence="2" id="KW-1185">Reference proteome</keyword>
<evidence type="ECO:0000313" key="1">
    <source>
        <dbReference type="EMBL" id="MCQ4638428.1"/>
    </source>
</evidence>
<sequence length="209" mass="23153">MSEKTMSCVDCAVRNCEFLDRMYPDFCLTEKLTEEQVEEVLACYGQEDNKKAMIAAAEVESEGYCKDCRVEEVIKFAKKIGAKKLGIATCVGLLRESRTLTKILRSHGFEVYGVACKVGAIPKTAVGIDKKCEELGVSMCNPIMQAKLLNEAETDLNLVMGLCVGHDSLFYKYSQALATTVVTKDRVLGHNPAAALYTAESYYKKLMEE</sequence>